<sequence>MRKSRFVRGEASPDTLYKTIDIGKATCIEGTITGDYVAVGFDDGSVACLDCDTSDVIWRDTAMAMKISALCFSADNQYLAAVSQDMTACLFDMKGPKLIKRINLDVIPEAVSFAPNKPNKFYFYNRSSVFMASFDVEDGSNPVSKYTFMPNDSSVYNCISSASSSILLLSTESGYVYLYDLDQNSSIFQFKMERTVYSMKISESGNLAILNGNLIDVYDFEQLKRNEIKVIAHISCREMQNRWNDIAFSKGDVYAFCTSADSTMIRYAFSKGQLTRELGTQEQVVLKLVYIQSRNTLMGFTGEGEIWVWKALARDNALEWATQILGFEYIPESFICKETNDDWEVKIPDRETVHIHDETTVDISAPYVREGDCYTEYNEGIIIPYPF</sequence>
<dbReference type="EMBL" id="BTGC01000008">
    <property type="protein sequence ID" value="GMM52553.1"/>
    <property type="molecule type" value="Genomic_DNA"/>
</dbReference>
<dbReference type="InterPro" id="IPR001680">
    <property type="entry name" value="WD40_rpt"/>
</dbReference>
<name>A0AAV5RN19_STABA</name>
<evidence type="ECO:0000259" key="5">
    <source>
        <dbReference type="Pfam" id="PF23726"/>
    </source>
</evidence>
<evidence type="ECO:0000256" key="1">
    <source>
        <dbReference type="ARBA" id="ARBA00004123"/>
    </source>
</evidence>
<comment type="caution">
    <text evidence="6">The sequence shown here is derived from an EMBL/GenBank/DDBJ whole genome shotgun (WGS) entry which is preliminary data.</text>
</comment>
<dbReference type="Gene3D" id="2.130.10.10">
    <property type="entry name" value="YVTN repeat-like/Quinoprotein amine dehydrogenase"/>
    <property type="match status" value="2"/>
</dbReference>
<dbReference type="Proteomes" id="UP001362899">
    <property type="component" value="Unassembled WGS sequence"/>
</dbReference>
<proteinExistence type="predicted"/>
<keyword evidence="7" id="KW-1185">Reference proteome</keyword>
<protein>
    <recommendedName>
        <fullName evidence="5">RSE1/DDB1/CPSF1 second beta-propeller domain-containing protein</fullName>
    </recommendedName>
</protein>
<dbReference type="InterPro" id="IPR058543">
    <property type="entry name" value="Beta-prop_RSE1/DDB1/CPSF1_2nd"/>
</dbReference>
<dbReference type="InterPro" id="IPR036322">
    <property type="entry name" value="WD40_repeat_dom_sf"/>
</dbReference>
<dbReference type="GO" id="GO:0048188">
    <property type="term" value="C:Set1C/COMPASS complex"/>
    <property type="evidence" value="ECO:0007669"/>
    <property type="project" value="InterPro"/>
</dbReference>
<gene>
    <name evidence="6" type="ORF">DASB73_035160</name>
</gene>
<keyword evidence="2" id="KW-0853">WD repeat</keyword>
<dbReference type="InterPro" id="IPR037850">
    <property type="entry name" value="RBBP5/Swd1"/>
</dbReference>
<accession>A0AAV5RN19</accession>
<feature type="domain" description="RSE1/DDB1/CPSF1 second beta-propeller" evidence="5">
    <location>
        <begin position="26"/>
        <end position="196"/>
    </location>
</feature>
<evidence type="ECO:0000313" key="6">
    <source>
        <dbReference type="EMBL" id="GMM52553.1"/>
    </source>
</evidence>
<keyword evidence="4" id="KW-0539">Nucleus</keyword>
<evidence type="ECO:0000313" key="7">
    <source>
        <dbReference type="Proteomes" id="UP001362899"/>
    </source>
</evidence>
<dbReference type="Pfam" id="PF23726">
    <property type="entry name" value="Beta-prop_RSE1_2nd"/>
    <property type="match status" value="1"/>
</dbReference>
<comment type="subcellular location">
    <subcellularLocation>
        <location evidence="1">Nucleus</location>
    </subcellularLocation>
</comment>
<organism evidence="6 7">
    <name type="scientific">Starmerella bacillaris</name>
    <name type="common">Yeast</name>
    <name type="synonym">Candida zemplinina</name>
    <dbReference type="NCBI Taxonomy" id="1247836"/>
    <lineage>
        <taxon>Eukaryota</taxon>
        <taxon>Fungi</taxon>
        <taxon>Dikarya</taxon>
        <taxon>Ascomycota</taxon>
        <taxon>Saccharomycotina</taxon>
        <taxon>Dipodascomycetes</taxon>
        <taxon>Dipodascales</taxon>
        <taxon>Trichomonascaceae</taxon>
        <taxon>Starmerella</taxon>
    </lineage>
</organism>
<evidence type="ECO:0000256" key="4">
    <source>
        <dbReference type="ARBA" id="ARBA00023242"/>
    </source>
</evidence>
<dbReference type="SUPFAM" id="SSF50978">
    <property type="entry name" value="WD40 repeat-like"/>
    <property type="match status" value="1"/>
</dbReference>
<evidence type="ECO:0000256" key="2">
    <source>
        <dbReference type="ARBA" id="ARBA00022574"/>
    </source>
</evidence>
<dbReference type="PANTHER" id="PTHR44040:SF1">
    <property type="entry name" value="RETINOBLASTOMA-BINDING PROTEIN 5"/>
    <property type="match status" value="1"/>
</dbReference>
<dbReference type="PANTHER" id="PTHR44040">
    <property type="entry name" value="RETINOBLASTOMA-BINDING PROTEIN 5"/>
    <property type="match status" value="1"/>
</dbReference>
<reference evidence="6 7" key="1">
    <citation type="journal article" date="2023" name="Elife">
        <title>Identification of key yeast species and microbe-microbe interactions impacting larval growth of Drosophila in the wild.</title>
        <authorList>
            <person name="Mure A."/>
            <person name="Sugiura Y."/>
            <person name="Maeda R."/>
            <person name="Honda K."/>
            <person name="Sakurai N."/>
            <person name="Takahashi Y."/>
            <person name="Watada M."/>
            <person name="Katoh T."/>
            <person name="Gotoh A."/>
            <person name="Gotoh Y."/>
            <person name="Taniguchi I."/>
            <person name="Nakamura K."/>
            <person name="Hayashi T."/>
            <person name="Katayama T."/>
            <person name="Uemura T."/>
            <person name="Hattori Y."/>
        </authorList>
    </citation>
    <scope>NUCLEOTIDE SEQUENCE [LARGE SCALE GENOMIC DNA]</scope>
    <source>
        <strain evidence="6 7">SB-73</strain>
    </source>
</reference>
<keyword evidence="3" id="KW-0677">Repeat</keyword>
<dbReference type="SMART" id="SM00320">
    <property type="entry name" value="WD40"/>
    <property type="match status" value="3"/>
</dbReference>
<dbReference type="InterPro" id="IPR015943">
    <property type="entry name" value="WD40/YVTN_repeat-like_dom_sf"/>
</dbReference>
<evidence type="ECO:0000256" key="3">
    <source>
        <dbReference type="ARBA" id="ARBA00022737"/>
    </source>
</evidence>
<dbReference type="AlphaFoldDB" id="A0AAV5RN19"/>